<dbReference type="Proteomes" id="UP000029120">
    <property type="component" value="Chromosome 3"/>
</dbReference>
<proteinExistence type="predicted"/>
<organism evidence="1 2">
    <name type="scientific">Arabis alpina</name>
    <name type="common">Alpine rock-cress</name>
    <dbReference type="NCBI Taxonomy" id="50452"/>
    <lineage>
        <taxon>Eukaryota</taxon>
        <taxon>Viridiplantae</taxon>
        <taxon>Streptophyta</taxon>
        <taxon>Embryophyta</taxon>
        <taxon>Tracheophyta</taxon>
        <taxon>Spermatophyta</taxon>
        <taxon>Magnoliopsida</taxon>
        <taxon>eudicotyledons</taxon>
        <taxon>Gunneridae</taxon>
        <taxon>Pentapetalae</taxon>
        <taxon>rosids</taxon>
        <taxon>malvids</taxon>
        <taxon>Brassicales</taxon>
        <taxon>Brassicaceae</taxon>
        <taxon>Arabideae</taxon>
        <taxon>Arabis</taxon>
    </lineage>
</organism>
<evidence type="ECO:0000313" key="2">
    <source>
        <dbReference type="Proteomes" id="UP000029120"/>
    </source>
</evidence>
<keyword evidence="2" id="KW-1185">Reference proteome</keyword>
<protein>
    <submittedName>
        <fullName evidence="1">Uncharacterized protein</fullName>
    </submittedName>
</protein>
<reference evidence="2" key="1">
    <citation type="journal article" date="2015" name="Nat. Plants">
        <title>Genome expansion of Arabis alpina linked with retrotransposition and reduced symmetric DNA methylation.</title>
        <authorList>
            <person name="Willing E.M."/>
            <person name="Rawat V."/>
            <person name="Mandakova T."/>
            <person name="Maumus F."/>
            <person name="James G.V."/>
            <person name="Nordstroem K.J."/>
            <person name="Becker C."/>
            <person name="Warthmann N."/>
            <person name="Chica C."/>
            <person name="Szarzynska B."/>
            <person name="Zytnicki M."/>
            <person name="Albani M.C."/>
            <person name="Kiefer C."/>
            <person name="Bergonzi S."/>
            <person name="Castaings L."/>
            <person name="Mateos J.L."/>
            <person name="Berns M.C."/>
            <person name="Bujdoso N."/>
            <person name="Piofczyk T."/>
            <person name="de Lorenzo L."/>
            <person name="Barrero-Sicilia C."/>
            <person name="Mateos I."/>
            <person name="Piednoel M."/>
            <person name="Hagmann J."/>
            <person name="Chen-Min-Tao R."/>
            <person name="Iglesias-Fernandez R."/>
            <person name="Schuster S.C."/>
            <person name="Alonso-Blanco C."/>
            <person name="Roudier F."/>
            <person name="Carbonero P."/>
            <person name="Paz-Ares J."/>
            <person name="Davis S.J."/>
            <person name="Pecinka A."/>
            <person name="Quesneville H."/>
            <person name="Colot V."/>
            <person name="Lysak M.A."/>
            <person name="Weigel D."/>
            <person name="Coupland G."/>
            <person name="Schneeberger K."/>
        </authorList>
    </citation>
    <scope>NUCLEOTIDE SEQUENCE [LARGE SCALE GENOMIC DNA]</scope>
    <source>
        <strain evidence="2">cv. Pajares</strain>
    </source>
</reference>
<dbReference type="Gramene" id="KFK39634">
    <property type="protein sequence ID" value="KFK39634"/>
    <property type="gene ID" value="AALP_AA3G269200"/>
</dbReference>
<sequence length="45" mass="4720">MRLEANGALKSMILISGIHTAGKAIKSGAVIVKTTGHDHVYIKST</sequence>
<gene>
    <name evidence="1" type="ordered locus">AALP_Aa3g269200</name>
</gene>
<dbReference type="AlphaFoldDB" id="A0A087HBY2"/>
<name>A0A087HBY2_ARAAL</name>
<accession>A0A087HBY2</accession>
<evidence type="ECO:0000313" key="1">
    <source>
        <dbReference type="EMBL" id="KFK39634.1"/>
    </source>
</evidence>
<dbReference type="EMBL" id="CM002871">
    <property type="protein sequence ID" value="KFK39634.1"/>
    <property type="molecule type" value="Genomic_DNA"/>
</dbReference>